<sequence length="115" mass="12772">MIVAASSGLRREENGLSQCRRASLSSFTANCSRSDSFDQASQLRQAASKCRLVNLREENGVVQHRRASQRREWIVAASSSFAKKRMDRRSIVALRKEENGSSQHRRASLSGGSFG</sequence>
<dbReference type="EMBL" id="CM056813">
    <property type="protein sequence ID" value="KAJ8640146.1"/>
    <property type="molecule type" value="Genomic_DNA"/>
</dbReference>
<evidence type="ECO:0000313" key="1">
    <source>
        <dbReference type="EMBL" id="KAJ8640146.1"/>
    </source>
</evidence>
<comment type="caution">
    <text evidence="1">The sequence shown here is derived from an EMBL/GenBank/DDBJ whole genome shotgun (WGS) entry which is preliminary data.</text>
</comment>
<accession>A0ACC2M482</accession>
<organism evidence="1 2">
    <name type="scientific">Persea americana</name>
    <name type="common">Avocado</name>
    <dbReference type="NCBI Taxonomy" id="3435"/>
    <lineage>
        <taxon>Eukaryota</taxon>
        <taxon>Viridiplantae</taxon>
        <taxon>Streptophyta</taxon>
        <taxon>Embryophyta</taxon>
        <taxon>Tracheophyta</taxon>
        <taxon>Spermatophyta</taxon>
        <taxon>Magnoliopsida</taxon>
        <taxon>Magnoliidae</taxon>
        <taxon>Laurales</taxon>
        <taxon>Lauraceae</taxon>
        <taxon>Persea</taxon>
    </lineage>
</organism>
<dbReference type="Proteomes" id="UP001234297">
    <property type="component" value="Chromosome 5"/>
</dbReference>
<reference evidence="1 2" key="1">
    <citation type="journal article" date="2022" name="Hortic Res">
        <title>A haplotype resolved chromosomal level avocado genome allows analysis of novel avocado genes.</title>
        <authorList>
            <person name="Nath O."/>
            <person name="Fletcher S.J."/>
            <person name="Hayward A."/>
            <person name="Shaw L.M."/>
            <person name="Masouleh A.K."/>
            <person name="Furtado A."/>
            <person name="Henry R.J."/>
            <person name="Mitter N."/>
        </authorList>
    </citation>
    <scope>NUCLEOTIDE SEQUENCE [LARGE SCALE GENOMIC DNA]</scope>
    <source>
        <strain evidence="2">cv. Hass</strain>
    </source>
</reference>
<name>A0ACC2M482_PERAE</name>
<evidence type="ECO:0000313" key="2">
    <source>
        <dbReference type="Proteomes" id="UP001234297"/>
    </source>
</evidence>
<protein>
    <submittedName>
        <fullName evidence="1">Uncharacterized protein</fullName>
    </submittedName>
</protein>
<keyword evidence="2" id="KW-1185">Reference proteome</keyword>
<gene>
    <name evidence="1" type="ORF">MRB53_016840</name>
</gene>
<proteinExistence type="predicted"/>